<dbReference type="STRING" id="323098.Nwi_1256"/>
<gene>
    <name evidence="1" type="ordered locus">Nwi_1256</name>
</gene>
<evidence type="ECO:0000313" key="2">
    <source>
        <dbReference type="Proteomes" id="UP000002531"/>
    </source>
</evidence>
<accession>Q3ST74</accession>
<sequence length="81" mass="9242">MLGDSNRIGASQVDQSPEAVLRVFRAQGLHATPRYSRRSYWPIWPKTQWIPDSGGFPKRNPVAGGVPRFARQHRIFARKDP</sequence>
<keyword evidence="2" id="KW-1185">Reference proteome</keyword>
<dbReference type="AlphaFoldDB" id="Q3ST74"/>
<reference evidence="1 2" key="1">
    <citation type="journal article" date="2006" name="Appl. Environ. Microbiol.">
        <title>Genome sequence of the chemolithoautotrophic nitrite-oxidizing bacterium Nitrobacter winogradskyi Nb-255.</title>
        <authorList>
            <person name="Starkenburg S.R."/>
            <person name="Chain P.S."/>
            <person name="Sayavedra-Soto L.A."/>
            <person name="Hauser L."/>
            <person name="Land M.L."/>
            <person name="Larimer F.W."/>
            <person name="Malfatti S.A."/>
            <person name="Klotz M.G."/>
            <person name="Bottomley P.J."/>
            <person name="Arp D.J."/>
            <person name="Hickey W.J."/>
        </authorList>
    </citation>
    <scope>NUCLEOTIDE SEQUENCE [LARGE SCALE GENOMIC DNA]</scope>
    <source>
        <strain evidence="2">ATCC 25391 / DSM 10237 / CIP 104748 / NCIMB 11846 / Nb-255</strain>
    </source>
</reference>
<name>Q3ST74_NITWN</name>
<dbReference type="KEGG" id="nwi:Nwi_1256"/>
<dbReference type="HOGENOM" id="CLU_2570361_0_0_5"/>
<evidence type="ECO:0000313" key="1">
    <source>
        <dbReference type="EMBL" id="ABA04517.1"/>
    </source>
</evidence>
<dbReference type="Proteomes" id="UP000002531">
    <property type="component" value="Chromosome"/>
</dbReference>
<protein>
    <submittedName>
        <fullName evidence="1">Uncharacterized protein</fullName>
    </submittedName>
</protein>
<dbReference type="EMBL" id="CP000115">
    <property type="protein sequence ID" value="ABA04517.1"/>
    <property type="molecule type" value="Genomic_DNA"/>
</dbReference>
<proteinExistence type="predicted"/>
<organism evidence="1 2">
    <name type="scientific">Nitrobacter winogradskyi (strain ATCC 25391 / DSM 10237 / CIP 104748 / NCIMB 11846 / Nb-255)</name>
    <dbReference type="NCBI Taxonomy" id="323098"/>
    <lineage>
        <taxon>Bacteria</taxon>
        <taxon>Pseudomonadati</taxon>
        <taxon>Pseudomonadota</taxon>
        <taxon>Alphaproteobacteria</taxon>
        <taxon>Hyphomicrobiales</taxon>
        <taxon>Nitrobacteraceae</taxon>
        <taxon>Nitrobacter</taxon>
    </lineage>
</organism>